<reference evidence="2 3" key="1">
    <citation type="submission" date="2019-06" db="EMBL/GenBank/DDBJ databases">
        <title>Genome Sequence of the Brown Rot Fungal Pathogen Monilinia fructicola.</title>
        <authorList>
            <person name="De Miccolis Angelini R.M."/>
            <person name="Landi L."/>
            <person name="Abate D."/>
            <person name="Pollastro S."/>
            <person name="Romanazzi G."/>
            <person name="Faretra F."/>
        </authorList>
    </citation>
    <scope>NUCLEOTIDE SEQUENCE [LARGE SCALE GENOMIC DNA]</scope>
    <source>
        <strain evidence="2 3">Mfrc123</strain>
    </source>
</reference>
<dbReference type="VEuPathDB" id="FungiDB:MFRU_007g01560"/>
<feature type="region of interest" description="Disordered" evidence="1">
    <location>
        <begin position="32"/>
        <end position="73"/>
    </location>
</feature>
<evidence type="ECO:0000313" key="2">
    <source>
        <dbReference type="EMBL" id="KAA8567009.1"/>
    </source>
</evidence>
<keyword evidence="3" id="KW-1185">Reference proteome</keyword>
<protein>
    <submittedName>
        <fullName evidence="2">Uncharacterized protein</fullName>
    </submittedName>
</protein>
<organism evidence="2 3">
    <name type="scientific">Monilinia fructicola</name>
    <name type="common">Brown rot fungus</name>
    <name type="synonym">Ciboria fructicola</name>
    <dbReference type="NCBI Taxonomy" id="38448"/>
    <lineage>
        <taxon>Eukaryota</taxon>
        <taxon>Fungi</taxon>
        <taxon>Dikarya</taxon>
        <taxon>Ascomycota</taxon>
        <taxon>Pezizomycotina</taxon>
        <taxon>Leotiomycetes</taxon>
        <taxon>Helotiales</taxon>
        <taxon>Sclerotiniaceae</taxon>
        <taxon>Monilinia</taxon>
    </lineage>
</organism>
<gene>
    <name evidence="2" type="ORF">EYC84_010096</name>
</gene>
<comment type="caution">
    <text evidence="2">The sequence shown here is derived from an EMBL/GenBank/DDBJ whole genome shotgun (WGS) entry which is preliminary data.</text>
</comment>
<dbReference type="Proteomes" id="UP000322873">
    <property type="component" value="Unassembled WGS sequence"/>
</dbReference>
<proteinExistence type="predicted"/>
<dbReference type="EMBL" id="VICG01000011">
    <property type="protein sequence ID" value="KAA8567009.1"/>
    <property type="molecule type" value="Genomic_DNA"/>
</dbReference>
<name>A0A5M9JGB5_MONFR</name>
<evidence type="ECO:0000313" key="3">
    <source>
        <dbReference type="Proteomes" id="UP000322873"/>
    </source>
</evidence>
<sequence length="73" mass="8079">MSTSTGTGWAQLRQQARSLETQTETLFHTYSQFSAITNIPPKPSEDERSTEMKATGNSREEGNPNIATLPPPR</sequence>
<evidence type="ECO:0000256" key="1">
    <source>
        <dbReference type="SAM" id="MobiDB-lite"/>
    </source>
</evidence>
<dbReference type="AlphaFoldDB" id="A0A5M9JGB5"/>
<accession>A0A5M9JGB5</accession>